<evidence type="ECO:0000313" key="11">
    <source>
        <dbReference type="EMBL" id="MCT8973195.1"/>
    </source>
</evidence>
<keyword evidence="6" id="KW-0143">Chaperone</keyword>
<feature type="domain" description="Ancillary SecYEG translocon subunit/Cell division coordinator CpoB TPR" evidence="10">
    <location>
        <begin position="18"/>
        <end position="195"/>
    </location>
</feature>
<keyword evidence="2" id="KW-1003">Cell membrane</keyword>
<comment type="caution">
    <text evidence="11">The sequence shown here is derived from an EMBL/GenBank/DDBJ whole genome shotgun (WGS) entry which is preliminary data.</text>
</comment>
<keyword evidence="4 9" id="KW-1133">Transmembrane helix</keyword>
<dbReference type="GO" id="GO:0044877">
    <property type="term" value="F:protein-containing complex binding"/>
    <property type="evidence" value="ECO:0007669"/>
    <property type="project" value="InterPro"/>
</dbReference>
<reference evidence="11 12" key="1">
    <citation type="submission" date="2022-04" db="EMBL/GenBank/DDBJ databases">
        <authorList>
            <person name="Ye Y.-Q."/>
            <person name="Du Z.-J."/>
        </authorList>
    </citation>
    <scope>NUCLEOTIDE SEQUENCE [LARGE SCALE GENOMIC DNA]</scope>
    <source>
        <strain evidence="11 12">A6E488</strain>
    </source>
</reference>
<keyword evidence="3 9" id="KW-0812">Transmembrane</keyword>
<dbReference type="PANTHER" id="PTHR38035">
    <property type="entry name" value="UPF0070 PROTEIN YFGM"/>
    <property type="match status" value="1"/>
</dbReference>
<dbReference type="InterPro" id="IPR018704">
    <property type="entry name" value="SecYEG/CpoB_TPR"/>
</dbReference>
<dbReference type="AlphaFoldDB" id="A0AAW5R1J4"/>
<dbReference type="Pfam" id="PF09976">
    <property type="entry name" value="TPR_21"/>
    <property type="match status" value="1"/>
</dbReference>
<evidence type="ECO:0000256" key="6">
    <source>
        <dbReference type="ARBA" id="ARBA00023186"/>
    </source>
</evidence>
<dbReference type="PANTHER" id="PTHR38035:SF1">
    <property type="entry name" value="ANCILLARY SECYEG TRANSLOCON SUBUNIT"/>
    <property type="match status" value="1"/>
</dbReference>
<name>A0AAW5R1J4_9HYPH</name>
<dbReference type="InterPro" id="IPR026039">
    <property type="entry name" value="YfgM"/>
</dbReference>
<dbReference type="InterPro" id="IPR011990">
    <property type="entry name" value="TPR-like_helical_dom_sf"/>
</dbReference>
<dbReference type="Gene3D" id="1.25.40.10">
    <property type="entry name" value="Tetratricopeptide repeat domain"/>
    <property type="match status" value="1"/>
</dbReference>
<keyword evidence="5 9" id="KW-0472">Membrane</keyword>
<feature type="transmembrane region" description="Helical" evidence="9">
    <location>
        <begin position="24"/>
        <end position="42"/>
    </location>
</feature>
<comment type="similarity">
    <text evidence="7">Belongs to the YfgM family.</text>
</comment>
<dbReference type="RefSeq" id="WP_261616774.1">
    <property type="nucleotide sequence ID" value="NZ_JALIDZ010000006.1"/>
</dbReference>
<evidence type="ECO:0000256" key="5">
    <source>
        <dbReference type="ARBA" id="ARBA00023136"/>
    </source>
</evidence>
<evidence type="ECO:0000259" key="10">
    <source>
        <dbReference type="Pfam" id="PF09976"/>
    </source>
</evidence>
<dbReference type="GO" id="GO:0005886">
    <property type="term" value="C:plasma membrane"/>
    <property type="evidence" value="ECO:0007669"/>
    <property type="project" value="UniProtKB-SubCell"/>
</dbReference>
<accession>A0AAW5R1J4</accession>
<evidence type="ECO:0000256" key="9">
    <source>
        <dbReference type="SAM" id="Phobius"/>
    </source>
</evidence>
<evidence type="ECO:0000256" key="4">
    <source>
        <dbReference type="ARBA" id="ARBA00022989"/>
    </source>
</evidence>
<comment type="subcellular location">
    <subcellularLocation>
        <location evidence="1">Cell membrane</location>
        <topology evidence="1">Single-pass type II membrane protein</topology>
    </subcellularLocation>
</comment>
<protein>
    <recommendedName>
        <fullName evidence="8">Ancillary SecYEG translocon subunit</fullName>
    </recommendedName>
</protein>
<dbReference type="EMBL" id="JALIDZ010000006">
    <property type="protein sequence ID" value="MCT8973195.1"/>
    <property type="molecule type" value="Genomic_DNA"/>
</dbReference>
<dbReference type="Proteomes" id="UP001320898">
    <property type="component" value="Unassembled WGS sequence"/>
</dbReference>
<evidence type="ECO:0000256" key="1">
    <source>
        <dbReference type="ARBA" id="ARBA00004401"/>
    </source>
</evidence>
<organism evidence="11 12">
    <name type="scientific">Microbaculum marinisediminis</name>
    <dbReference type="NCBI Taxonomy" id="2931392"/>
    <lineage>
        <taxon>Bacteria</taxon>
        <taxon>Pseudomonadati</taxon>
        <taxon>Pseudomonadota</taxon>
        <taxon>Alphaproteobacteria</taxon>
        <taxon>Hyphomicrobiales</taxon>
        <taxon>Tepidamorphaceae</taxon>
        <taxon>Microbaculum</taxon>
    </lineage>
</organism>
<proteinExistence type="inferred from homology"/>
<evidence type="ECO:0000313" key="12">
    <source>
        <dbReference type="Proteomes" id="UP001320898"/>
    </source>
</evidence>
<evidence type="ECO:0000256" key="7">
    <source>
        <dbReference type="ARBA" id="ARBA00024197"/>
    </source>
</evidence>
<evidence type="ECO:0000256" key="8">
    <source>
        <dbReference type="ARBA" id="ARBA00024235"/>
    </source>
</evidence>
<evidence type="ECO:0000256" key="3">
    <source>
        <dbReference type="ARBA" id="ARBA00022692"/>
    </source>
</evidence>
<evidence type="ECO:0000256" key="2">
    <source>
        <dbReference type="ARBA" id="ARBA00022475"/>
    </source>
</evidence>
<keyword evidence="12" id="KW-1185">Reference proteome</keyword>
<gene>
    <name evidence="11" type="ORF">MUB46_15130</name>
</gene>
<sequence>MSDIFREVEEDVRREQAKELWDRFGAYVIGVAVLIVVVTAGWRGWEWYSAQQAAQAGAEYYEAMQLADDGKSEEAQAAFEAIAKEGGGFGTLARLRAAAGKAAAGDAQGALADYDAIASNSALPVDLRNVARVRAAYLQLEANDRAGVEQRVGQMAVEGNPWRASARELLGLAAYQAGDYEVATQRFEELLGDNETPQEMRARAQLMIALLAADRAPAPAPTEADAATDAQ</sequence>